<keyword evidence="1" id="KW-1133">Transmembrane helix</keyword>
<evidence type="ECO:0000313" key="2">
    <source>
        <dbReference type="EMBL" id="SCC23437.1"/>
    </source>
</evidence>
<gene>
    <name evidence="2" type="ORF">GA0061071_10957</name>
</gene>
<protein>
    <submittedName>
        <fullName evidence="2">Uncharacterized protein</fullName>
    </submittedName>
</protein>
<proteinExistence type="predicted"/>
<evidence type="ECO:0000256" key="1">
    <source>
        <dbReference type="SAM" id="Phobius"/>
    </source>
</evidence>
<feature type="transmembrane region" description="Helical" evidence="1">
    <location>
        <begin position="82"/>
        <end position="105"/>
    </location>
</feature>
<keyword evidence="1" id="KW-0812">Transmembrane</keyword>
<reference evidence="3" key="1">
    <citation type="submission" date="2016-08" db="EMBL/GenBank/DDBJ databases">
        <authorList>
            <person name="Varghese N."/>
            <person name="Submissions Spin"/>
        </authorList>
    </citation>
    <scope>NUCLEOTIDE SEQUENCE [LARGE SCALE GENOMIC DNA]</scope>
    <source>
        <strain evidence="3">REICA_082</strain>
    </source>
</reference>
<feature type="transmembrane region" description="Helical" evidence="1">
    <location>
        <begin position="20"/>
        <end position="39"/>
    </location>
</feature>
<evidence type="ECO:0000313" key="3">
    <source>
        <dbReference type="Proteomes" id="UP000198975"/>
    </source>
</evidence>
<keyword evidence="1" id="KW-0472">Membrane</keyword>
<accession>A0A1C4CWF1</accession>
<organism evidence="2 3">
    <name type="scientific">Kosakonia oryzendophytica</name>
    <dbReference type="NCBI Taxonomy" id="1005665"/>
    <lineage>
        <taxon>Bacteria</taxon>
        <taxon>Pseudomonadati</taxon>
        <taxon>Pseudomonadota</taxon>
        <taxon>Gammaproteobacteria</taxon>
        <taxon>Enterobacterales</taxon>
        <taxon>Enterobacteriaceae</taxon>
        <taxon>Kosakonia</taxon>
    </lineage>
</organism>
<dbReference type="AlphaFoldDB" id="A0A1C4CWF1"/>
<dbReference type="EMBL" id="FMAY01000009">
    <property type="protein sequence ID" value="SCC23437.1"/>
    <property type="molecule type" value="Genomic_DNA"/>
</dbReference>
<feature type="transmembrane region" description="Helical" evidence="1">
    <location>
        <begin position="51"/>
        <end position="76"/>
    </location>
</feature>
<keyword evidence="3" id="KW-1185">Reference proteome</keyword>
<name>A0A1C4CWF1_9ENTR</name>
<sequence length="106" mass="12496">MLYGWLILMHSIGERVKWTMLASPLAYVGILLTCALILLQRKEGIFRELCTIIVVLSLFFIYLIILFNILICSYPTTCDFIFYYECFIVVFLGVTPLYFVFRLYVR</sequence>
<dbReference type="Proteomes" id="UP000198975">
    <property type="component" value="Unassembled WGS sequence"/>
</dbReference>